<dbReference type="InterPro" id="IPR032465">
    <property type="entry name" value="ACMSD"/>
</dbReference>
<keyword evidence="4" id="KW-1185">Reference proteome</keyword>
<evidence type="ECO:0000256" key="1">
    <source>
        <dbReference type="ARBA" id="ARBA00023239"/>
    </source>
</evidence>
<dbReference type="InterPro" id="IPR006680">
    <property type="entry name" value="Amidohydro-rel"/>
</dbReference>
<name>A0ABR6FHM3_9BURK</name>
<evidence type="ECO:0000259" key="2">
    <source>
        <dbReference type="Pfam" id="PF04909"/>
    </source>
</evidence>
<dbReference type="PANTHER" id="PTHR21240">
    <property type="entry name" value="2-AMINO-3-CARBOXYLMUCONATE-6-SEMIALDEHYDE DECARBOXYLASE"/>
    <property type="match status" value="1"/>
</dbReference>
<dbReference type="EMBL" id="JACHVZ010000003">
    <property type="protein sequence ID" value="MBB2926597.1"/>
    <property type="molecule type" value="Genomic_DNA"/>
</dbReference>
<feature type="domain" description="Amidohydrolase-related" evidence="2">
    <location>
        <begin position="47"/>
        <end position="322"/>
    </location>
</feature>
<proteinExistence type="predicted"/>
<protein>
    <recommendedName>
        <fullName evidence="2">Amidohydrolase-related domain-containing protein</fullName>
    </recommendedName>
</protein>
<organism evidence="3 4">
    <name type="scientific">Paraburkholderia silvatlantica</name>
    <dbReference type="NCBI Taxonomy" id="321895"/>
    <lineage>
        <taxon>Bacteria</taxon>
        <taxon>Pseudomonadati</taxon>
        <taxon>Pseudomonadota</taxon>
        <taxon>Betaproteobacteria</taxon>
        <taxon>Burkholderiales</taxon>
        <taxon>Burkholderiaceae</taxon>
        <taxon>Paraburkholderia</taxon>
    </lineage>
</organism>
<dbReference type="SUPFAM" id="SSF51556">
    <property type="entry name" value="Metallo-dependent hydrolases"/>
    <property type="match status" value="1"/>
</dbReference>
<sequence length="332" mass="37031">MRLIALEEHIATPEVIETWRRLDPQWQDVGFRPSSEGAAGSDLQEFGDRRVAAMDASGIDVQVLSLTTPGLQNLDADDAVRLQTQTNDLLAETVRARPDRFQAFATLATPDPSAAVKELERAMTRLGMNGAMLFGRTRNRNMDHADYWPIYEAAAAMHAPLYIHPQSPTPAVRAQLYEGFDPDVSALFAIGGVGWHYEAGVQVIRLILSGVLDRFPNLTLILGHWGEVILFYLERINLLHKAAKLPRSFAQYVRDQVYVGPSGIFSQRYLRWAKEVIGADRILFSTDYPFVPASRDGHRFLEEADLSEAECAGIASGNWERLVAGIRRAEGR</sequence>
<dbReference type="InterPro" id="IPR032466">
    <property type="entry name" value="Metal_Hydrolase"/>
</dbReference>
<accession>A0ABR6FHM3</accession>
<evidence type="ECO:0000313" key="3">
    <source>
        <dbReference type="EMBL" id="MBB2926597.1"/>
    </source>
</evidence>
<dbReference type="Gene3D" id="3.20.20.140">
    <property type="entry name" value="Metal-dependent hydrolases"/>
    <property type="match status" value="1"/>
</dbReference>
<comment type="caution">
    <text evidence="3">The sequence shown here is derived from an EMBL/GenBank/DDBJ whole genome shotgun (WGS) entry which is preliminary data.</text>
</comment>
<dbReference type="Proteomes" id="UP000533533">
    <property type="component" value="Unassembled WGS sequence"/>
</dbReference>
<dbReference type="RefSeq" id="WP_110382865.1">
    <property type="nucleotide sequence ID" value="NZ_JACHVZ010000003.1"/>
</dbReference>
<dbReference type="PANTHER" id="PTHR21240:SF30">
    <property type="entry name" value="AMIDOHYDROLASE-RELATED DOMAIN-CONTAINING PROTEIN-RELATED"/>
    <property type="match status" value="1"/>
</dbReference>
<evidence type="ECO:0000313" key="4">
    <source>
        <dbReference type="Proteomes" id="UP000533533"/>
    </source>
</evidence>
<dbReference type="Pfam" id="PF04909">
    <property type="entry name" value="Amidohydro_2"/>
    <property type="match status" value="1"/>
</dbReference>
<reference evidence="3 4" key="1">
    <citation type="submission" date="2020-08" db="EMBL/GenBank/DDBJ databases">
        <title>Genomic Encyclopedia of Type Strains, Phase IV (KMG-V): Genome sequencing to study the core and pangenomes of soil and plant-associated prokaryotes.</title>
        <authorList>
            <person name="Whitman W."/>
        </authorList>
    </citation>
    <scope>NUCLEOTIDE SEQUENCE [LARGE SCALE GENOMIC DNA]</scope>
    <source>
        <strain evidence="3 4">SRMrh-85</strain>
    </source>
</reference>
<gene>
    <name evidence="3" type="ORF">FHX59_001006</name>
</gene>
<keyword evidence="1" id="KW-0456">Lyase</keyword>